<dbReference type="PATRIC" id="fig|545.12.peg.4160"/>
<gene>
    <name evidence="2" type="primary">S</name>
    <name evidence="2" type="ORF">BN1086_04146</name>
</gene>
<dbReference type="Pfam" id="PF05069">
    <property type="entry name" value="Phage_tail_S"/>
    <property type="match status" value="2"/>
</dbReference>
<evidence type="ECO:0000313" key="2">
    <source>
        <dbReference type="EMBL" id="CDZ85918.1"/>
    </source>
</evidence>
<accession>A0A078LPZ4</accession>
<reference evidence="2" key="1">
    <citation type="submission" date="2014-06" db="EMBL/GenBank/DDBJ databases">
        <authorList>
            <person name="Urmite Genomes Urmite Genomes"/>
        </authorList>
    </citation>
    <scope>NUCLEOTIDE SEQUENCE</scope>
</reference>
<proteinExistence type="predicted"/>
<protein>
    <submittedName>
        <fullName evidence="2">Phage tail completion protein S</fullName>
    </submittedName>
</protein>
<dbReference type="AlphaFoldDB" id="A0A078LPZ4"/>
<dbReference type="NCBIfam" id="TIGR01635">
    <property type="entry name" value="tail_comp_S"/>
    <property type="match status" value="1"/>
</dbReference>
<sequence>MKAMDKAFTRVDETFEAIRDSLNQQAINNIARKLAQDLRRAQQARIRSQKAPDGTAWTPRRRRVTRIQERIRFIWNNEARTLKNWHHDTGKYGRTITGWDEDKNSIRTFYRDDIDRFLEIRTRRINQDSTKRVPMFVKLRTARYLKARADASGVTVGYSGVAARIARVHQFGERDQVAPGIFTDYPVRELLGISQADERLIYNTVLGRIAETVR</sequence>
<feature type="region of interest" description="Disordered" evidence="1">
    <location>
        <begin position="41"/>
        <end position="60"/>
    </location>
</feature>
<dbReference type="InterPro" id="IPR006522">
    <property type="entry name" value="Phage_virion_morphogenesis"/>
</dbReference>
<dbReference type="EMBL" id="LK931336">
    <property type="protein sequence ID" value="CDZ85918.1"/>
    <property type="molecule type" value="Genomic_DNA"/>
</dbReference>
<name>A0A078LPZ4_CITKO</name>
<organism evidence="2">
    <name type="scientific">Citrobacter koseri</name>
    <name type="common">Citrobacter diversus</name>
    <dbReference type="NCBI Taxonomy" id="545"/>
    <lineage>
        <taxon>Bacteria</taxon>
        <taxon>Pseudomonadati</taxon>
        <taxon>Pseudomonadota</taxon>
        <taxon>Gammaproteobacteria</taxon>
        <taxon>Enterobacterales</taxon>
        <taxon>Enterobacteriaceae</taxon>
        <taxon>Citrobacter</taxon>
    </lineage>
</organism>
<evidence type="ECO:0000256" key="1">
    <source>
        <dbReference type="SAM" id="MobiDB-lite"/>
    </source>
</evidence>